<proteinExistence type="predicted"/>
<dbReference type="Gene3D" id="3.50.50.60">
    <property type="entry name" value="FAD/NAD(P)-binding domain"/>
    <property type="match status" value="1"/>
</dbReference>
<dbReference type="PANTHER" id="PTHR13847:SF287">
    <property type="entry name" value="FAD-DEPENDENT OXIDOREDUCTASE DOMAIN-CONTAINING PROTEIN 1"/>
    <property type="match status" value="1"/>
</dbReference>
<dbReference type="GO" id="GO:0005737">
    <property type="term" value="C:cytoplasm"/>
    <property type="evidence" value="ECO:0007669"/>
    <property type="project" value="TreeGrafter"/>
</dbReference>
<feature type="domain" description="FAD dependent oxidoreductase" evidence="2">
    <location>
        <begin position="4"/>
        <end position="353"/>
    </location>
</feature>
<gene>
    <name evidence="3" type="ORF">SAMN04488105_10855</name>
</gene>
<dbReference type="RefSeq" id="WP_165617095.1">
    <property type="nucleotide sequence ID" value="NZ_FNAV01000008.1"/>
</dbReference>
<evidence type="ECO:0000313" key="3">
    <source>
        <dbReference type="EMBL" id="SDE81996.1"/>
    </source>
</evidence>
<organism evidence="3 4">
    <name type="scientific">Salipiger thiooxidans</name>
    <dbReference type="NCBI Taxonomy" id="282683"/>
    <lineage>
        <taxon>Bacteria</taxon>
        <taxon>Pseudomonadati</taxon>
        <taxon>Pseudomonadota</taxon>
        <taxon>Alphaproteobacteria</taxon>
        <taxon>Rhodobacterales</taxon>
        <taxon>Roseobacteraceae</taxon>
        <taxon>Salipiger</taxon>
    </lineage>
</organism>
<evidence type="ECO:0000256" key="1">
    <source>
        <dbReference type="ARBA" id="ARBA00023002"/>
    </source>
</evidence>
<protein>
    <submittedName>
        <fullName evidence="3">Sarcosine oxidase subunit beta</fullName>
    </submittedName>
</protein>
<dbReference type="Proteomes" id="UP000198994">
    <property type="component" value="Unassembled WGS sequence"/>
</dbReference>
<dbReference type="STRING" id="282683.SAMN04488105_10855"/>
<dbReference type="InterPro" id="IPR036188">
    <property type="entry name" value="FAD/NAD-bd_sf"/>
</dbReference>
<dbReference type="AlphaFoldDB" id="A0A1G7G1K7"/>
<sequence length="385" mass="40298">MPEIVIIGAGISGAAAACRLARAGHDVLLLDRYAPAAMASGWTLAGVRCSGRHPAELPLAQAAVTEWQTLHEDLGADLFYRREGNLRLARTPDEVAVIRDMVADQTAAGLELSFIEGKDVQEIAPAVSPSVLAASWCPGDGHADPHASVAAFIEAAVRAGAQTSWGEEVTGLDVEHGRITGVTTTTRSIPCERVILAAGVFADKLLAPLGLSLPYLLRVVTVVRSEPLPERILAPVIGVANADCAGRQEIGGQWRASTGVGPWDGNYDDSTGKPEIRPTLASVRDVIDRFGTVIPAFSSARIQSVWTGIIDTTPDALPVLDTPQAVEGLAVGAGFSGHGFCLGPVTGRILAALATGDPVDHDLAPFRLARFEGWNGRAEALTLHG</sequence>
<dbReference type="GO" id="GO:0016491">
    <property type="term" value="F:oxidoreductase activity"/>
    <property type="evidence" value="ECO:0007669"/>
    <property type="project" value="UniProtKB-KW"/>
</dbReference>
<dbReference type="Pfam" id="PF01266">
    <property type="entry name" value="DAO"/>
    <property type="match status" value="1"/>
</dbReference>
<dbReference type="EMBL" id="FNAV01000008">
    <property type="protein sequence ID" value="SDE81996.1"/>
    <property type="molecule type" value="Genomic_DNA"/>
</dbReference>
<accession>A0A1G7G1K7</accession>
<evidence type="ECO:0000259" key="2">
    <source>
        <dbReference type="Pfam" id="PF01266"/>
    </source>
</evidence>
<evidence type="ECO:0000313" key="4">
    <source>
        <dbReference type="Proteomes" id="UP000198994"/>
    </source>
</evidence>
<dbReference type="InterPro" id="IPR006076">
    <property type="entry name" value="FAD-dep_OxRdtase"/>
</dbReference>
<reference evidence="4" key="1">
    <citation type="submission" date="2016-10" db="EMBL/GenBank/DDBJ databases">
        <authorList>
            <person name="Varghese N."/>
            <person name="Submissions S."/>
        </authorList>
    </citation>
    <scope>NUCLEOTIDE SEQUENCE [LARGE SCALE GENOMIC DNA]</scope>
    <source>
        <strain evidence="4">DSM 10146</strain>
    </source>
</reference>
<keyword evidence="4" id="KW-1185">Reference proteome</keyword>
<dbReference type="SUPFAM" id="SSF51905">
    <property type="entry name" value="FAD/NAD(P)-binding domain"/>
    <property type="match status" value="1"/>
</dbReference>
<name>A0A1G7G1K7_9RHOB</name>
<dbReference type="Gene3D" id="3.30.9.10">
    <property type="entry name" value="D-Amino Acid Oxidase, subunit A, domain 2"/>
    <property type="match status" value="1"/>
</dbReference>
<dbReference type="PANTHER" id="PTHR13847">
    <property type="entry name" value="SARCOSINE DEHYDROGENASE-RELATED"/>
    <property type="match status" value="1"/>
</dbReference>
<keyword evidence="1" id="KW-0560">Oxidoreductase</keyword>